<evidence type="ECO:0000313" key="2">
    <source>
        <dbReference type="EMBL" id="AWO97550.1"/>
    </source>
</evidence>
<feature type="compositionally biased region" description="Pro residues" evidence="1">
    <location>
        <begin position="19"/>
        <end position="30"/>
    </location>
</feature>
<dbReference type="Proteomes" id="UP000246464">
    <property type="component" value="Chromosome 2"/>
</dbReference>
<evidence type="ECO:0000256" key="1">
    <source>
        <dbReference type="SAM" id="MobiDB-lite"/>
    </source>
</evidence>
<feature type="compositionally biased region" description="Polar residues" evidence="1">
    <location>
        <begin position="34"/>
        <end position="45"/>
    </location>
</feature>
<dbReference type="AlphaFoldDB" id="A0A2U9B0W3"/>
<gene>
    <name evidence="2" type="ORF">SMAX5B_021636</name>
</gene>
<feature type="region of interest" description="Disordered" evidence="1">
    <location>
        <begin position="1"/>
        <end position="45"/>
    </location>
</feature>
<dbReference type="EMBL" id="CP026244">
    <property type="protein sequence ID" value="AWO97550.1"/>
    <property type="molecule type" value="Genomic_DNA"/>
</dbReference>
<accession>A0A2U9B0W3</accession>
<sequence length="60" mass="6610">MHPGLAATHAVLWRVKDGPPTPGSKPPPPRAFAFTTTQPRSNGSDSEVQFFWDHFASHLQ</sequence>
<organism evidence="2 3">
    <name type="scientific">Scophthalmus maximus</name>
    <name type="common">Turbot</name>
    <name type="synonym">Psetta maxima</name>
    <dbReference type="NCBI Taxonomy" id="52904"/>
    <lineage>
        <taxon>Eukaryota</taxon>
        <taxon>Metazoa</taxon>
        <taxon>Chordata</taxon>
        <taxon>Craniata</taxon>
        <taxon>Vertebrata</taxon>
        <taxon>Euteleostomi</taxon>
        <taxon>Actinopterygii</taxon>
        <taxon>Neopterygii</taxon>
        <taxon>Teleostei</taxon>
        <taxon>Neoteleostei</taxon>
        <taxon>Acanthomorphata</taxon>
        <taxon>Carangaria</taxon>
        <taxon>Pleuronectiformes</taxon>
        <taxon>Pleuronectoidei</taxon>
        <taxon>Scophthalmidae</taxon>
        <taxon>Scophthalmus</taxon>
    </lineage>
</organism>
<name>A0A2U9B0W3_SCOMX</name>
<protein>
    <submittedName>
        <fullName evidence="2">Uncharacterized protein</fullName>
    </submittedName>
</protein>
<reference evidence="2 3" key="1">
    <citation type="submission" date="2017-12" db="EMBL/GenBank/DDBJ databases">
        <title>Integrating genomic resources of turbot (Scophthalmus maximus) in depth evaluation of genetic and physical mapping variation across individuals.</title>
        <authorList>
            <person name="Martinez P."/>
        </authorList>
    </citation>
    <scope>NUCLEOTIDE SEQUENCE [LARGE SCALE GENOMIC DNA]</scope>
</reference>
<proteinExistence type="predicted"/>
<keyword evidence="3" id="KW-1185">Reference proteome</keyword>
<evidence type="ECO:0000313" key="3">
    <source>
        <dbReference type="Proteomes" id="UP000246464"/>
    </source>
</evidence>